<dbReference type="EMBL" id="JAQQWN010000004">
    <property type="protein sequence ID" value="KAK8088819.1"/>
    <property type="molecule type" value="Genomic_DNA"/>
</dbReference>
<evidence type="ECO:0000313" key="4">
    <source>
        <dbReference type="Proteomes" id="UP001433268"/>
    </source>
</evidence>
<accession>A0ABR1X0E2</accession>
<evidence type="ECO:0000256" key="2">
    <source>
        <dbReference type="SAM" id="Phobius"/>
    </source>
</evidence>
<name>A0ABR1X0E2_9PEZI</name>
<feature type="transmembrane region" description="Helical" evidence="2">
    <location>
        <begin position="38"/>
        <end position="61"/>
    </location>
</feature>
<keyword evidence="4" id="KW-1185">Reference proteome</keyword>
<evidence type="ECO:0000256" key="1">
    <source>
        <dbReference type="SAM" id="MobiDB-lite"/>
    </source>
</evidence>
<dbReference type="RefSeq" id="XP_066671713.1">
    <property type="nucleotide sequence ID" value="XM_066808095.1"/>
</dbReference>
<keyword evidence="2" id="KW-0812">Transmembrane</keyword>
<feature type="region of interest" description="Disordered" evidence="1">
    <location>
        <begin position="1"/>
        <end position="30"/>
    </location>
</feature>
<dbReference type="GeneID" id="92041155"/>
<dbReference type="Pfam" id="PF12505">
    <property type="entry name" value="DUF3712"/>
    <property type="match status" value="1"/>
</dbReference>
<dbReference type="InterPro" id="IPR022185">
    <property type="entry name" value="DUF3712"/>
</dbReference>
<feature type="compositionally biased region" description="Basic and acidic residues" evidence="1">
    <location>
        <begin position="1"/>
        <end position="12"/>
    </location>
</feature>
<dbReference type="PANTHER" id="PTHR35895">
    <property type="entry name" value="CHROMOSOME 16, WHOLE GENOME SHOTGUN SEQUENCE"/>
    <property type="match status" value="1"/>
</dbReference>
<protein>
    <submittedName>
        <fullName evidence="3">Uncharacterized protein</fullName>
    </submittedName>
</protein>
<dbReference type="Proteomes" id="UP001433268">
    <property type="component" value="Unassembled WGS sequence"/>
</dbReference>
<gene>
    <name evidence="3" type="ORF">PG997_003780</name>
</gene>
<comment type="caution">
    <text evidence="3">The sequence shown here is derived from an EMBL/GenBank/DDBJ whole genome shotgun (WGS) entry which is preliminary data.</text>
</comment>
<sequence length="361" mass="38114">MSEKAEVSRHDTPNGSVSGAGIVGPKSKGAKGHCKKFWWIYVLLLVVTVVIVVPCVILVAVPNMAQSRLDNASLDIDSIVISQAEKDSFHMAINSTILADNGVHATIRAFEGTMSLLPDNNDGAAPMAFAKFQFPEVASAASVVVNVSQKVAVEDVDSLVAFNEALLAKESVRVRVEGDTQIRVAGIARDYPVTFRKEVELKAFNGFAGLSVSNINVTLASANNFNGTVHIPNPTVFTFELTNAVSCNKKGNTTWNNYLDGGANVGTAYIQDLAMHPGSNDFFIWADIAQGPVLTALGKKPVCESPDGDLTFQLSGKAVENEGQSIPWLATALSAHNASATMPVGAAVAKALGGRIPCSED</sequence>
<dbReference type="PANTHER" id="PTHR35895:SF1">
    <property type="entry name" value="LIPID-BINDING SERUM GLYCOPROTEIN C-TERMINAL DOMAIN-CONTAINING PROTEIN"/>
    <property type="match status" value="1"/>
</dbReference>
<keyword evidence="2" id="KW-0472">Membrane</keyword>
<proteinExistence type="predicted"/>
<dbReference type="InterPro" id="IPR046368">
    <property type="entry name" value="Tag1"/>
</dbReference>
<evidence type="ECO:0000313" key="3">
    <source>
        <dbReference type="EMBL" id="KAK8088819.1"/>
    </source>
</evidence>
<reference evidence="3 4" key="1">
    <citation type="submission" date="2023-01" db="EMBL/GenBank/DDBJ databases">
        <title>Analysis of 21 Apiospora genomes using comparative genomics revels a genus with tremendous synthesis potential of carbohydrate active enzymes and secondary metabolites.</title>
        <authorList>
            <person name="Sorensen T."/>
        </authorList>
    </citation>
    <scope>NUCLEOTIDE SEQUENCE [LARGE SCALE GENOMIC DNA]</scope>
    <source>
        <strain evidence="3 4">CBS 114990</strain>
    </source>
</reference>
<organism evidence="3 4">
    <name type="scientific">Apiospora hydei</name>
    <dbReference type="NCBI Taxonomy" id="1337664"/>
    <lineage>
        <taxon>Eukaryota</taxon>
        <taxon>Fungi</taxon>
        <taxon>Dikarya</taxon>
        <taxon>Ascomycota</taxon>
        <taxon>Pezizomycotina</taxon>
        <taxon>Sordariomycetes</taxon>
        <taxon>Xylariomycetidae</taxon>
        <taxon>Amphisphaeriales</taxon>
        <taxon>Apiosporaceae</taxon>
        <taxon>Apiospora</taxon>
    </lineage>
</organism>
<keyword evidence="2" id="KW-1133">Transmembrane helix</keyword>